<dbReference type="GO" id="GO:0005829">
    <property type="term" value="C:cytosol"/>
    <property type="evidence" value="ECO:0007669"/>
    <property type="project" value="TreeGrafter"/>
</dbReference>
<dbReference type="NCBIfam" id="TIGR01951">
    <property type="entry name" value="nusB"/>
    <property type="match status" value="1"/>
</dbReference>
<evidence type="ECO:0000256" key="6">
    <source>
        <dbReference type="HAMAP-Rule" id="MF_00073"/>
    </source>
</evidence>
<evidence type="ECO:0000256" key="3">
    <source>
        <dbReference type="ARBA" id="ARBA00022884"/>
    </source>
</evidence>
<dbReference type="GO" id="GO:0006353">
    <property type="term" value="P:DNA-templated transcription termination"/>
    <property type="evidence" value="ECO:0007669"/>
    <property type="project" value="UniProtKB-UniRule"/>
</dbReference>
<comment type="caution">
    <text evidence="8">The sequence shown here is derived from an EMBL/GenBank/DDBJ whole genome shotgun (WGS) entry which is preliminary data.</text>
</comment>
<dbReference type="InterPro" id="IPR035926">
    <property type="entry name" value="NusB-like_sf"/>
</dbReference>
<dbReference type="HAMAP" id="MF_00073">
    <property type="entry name" value="NusB"/>
    <property type="match status" value="1"/>
</dbReference>
<dbReference type="GO" id="GO:0003723">
    <property type="term" value="F:RNA binding"/>
    <property type="evidence" value="ECO:0007669"/>
    <property type="project" value="UniProtKB-UniRule"/>
</dbReference>
<keyword evidence="5 6" id="KW-0804">Transcription</keyword>
<dbReference type="Proteomes" id="UP000823904">
    <property type="component" value="Unassembled WGS sequence"/>
</dbReference>
<name>A0A9D2T826_9FIRM</name>
<dbReference type="GO" id="GO:0031564">
    <property type="term" value="P:transcription antitermination"/>
    <property type="evidence" value="ECO:0007669"/>
    <property type="project" value="UniProtKB-KW"/>
</dbReference>
<evidence type="ECO:0000256" key="1">
    <source>
        <dbReference type="ARBA" id="ARBA00005952"/>
    </source>
</evidence>
<feature type="domain" description="NusB/RsmB/TIM44" evidence="7">
    <location>
        <begin position="5"/>
        <end position="130"/>
    </location>
</feature>
<dbReference type="PANTHER" id="PTHR11078">
    <property type="entry name" value="N UTILIZATION SUBSTANCE PROTEIN B-RELATED"/>
    <property type="match status" value="1"/>
</dbReference>
<comment type="function">
    <text evidence="6">Involved in transcription antitermination. Required for transcription of ribosomal RNA (rRNA) genes. Binds specifically to the boxA antiterminator sequence of the ribosomal RNA (rrn) operons.</text>
</comment>
<keyword evidence="3 6" id="KW-0694">RNA-binding</keyword>
<reference evidence="8" key="2">
    <citation type="submission" date="2021-04" db="EMBL/GenBank/DDBJ databases">
        <authorList>
            <person name="Gilroy R."/>
        </authorList>
    </citation>
    <scope>NUCLEOTIDE SEQUENCE</scope>
    <source>
        <strain evidence="8">ChiSjej3B21-8574</strain>
    </source>
</reference>
<dbReference type="AlphaFoldDB" id="A0A9D2T826"/>
<evidence type="ECO:0000256" key="5">
    <source>
        <dbReference type="ARBA" id="ARBA00023163"/>
    </source>
</evidence>
<protein>
    <recommendedName>
        <fullName evidence="6">Transcription antitermination protein NusB</fullName>
    </recommendedName>
    <alternativeName>
        <fullName evidence="6">Antitermination factor NusB</fullName>
    </alternativeName>
</protein>
<evidence type="ECO:0000313" key="9">
    <source>
        <dbReference type="Proteomes" id="UP000823904"/>
    </source>
</evidence>
<dbReference type="InterPro" id="IPR011605">
    <property type="entry name" value="NusB_fam"/>
</dbReference>
<organism evidence="8 9">
    <name type="scientific">Candidatus Anaerostipes avistercoris</name>
    <dbReference type="NCBI Taxonomy" id="2838462"/>
    <lineage>
        <taxon>Bacteria</taxon>
        <taxon>Bacillati</taxon>
        <taxon>Bacillota</taxon>
        <taxon>Clostridia</taxon>
        <taxon>Lachnospirales</taxon>
        <taxon>Lachnospiraceae</taxon>
        <taxon>Anaerostipes</taxon>
    </lineage>
</organism>
<evidence type="ECO:0000259" key="7">
    <source>
        <dbReference type="Pfam" id="PF01029"/>
    </source>
</evidence>
<evidence type="ECO:0000256" key="2">
    <source>
        <dbReference type="ARBA" id="ARBA00022814"/>
    </source>
</evidence>
<keyword evidence="2 6" id="KW-0889">Transcription antitermination</keyword>
<gene>
    <name evidence="6 8" type="primary">nusB</name>
    <name evidence="8" type="ORF">H9754_05095</name>
</gene>
<dbReference type="Gene3D" id="1.10.940.10">
    <property type="entry name" value="NusB-like"/>
    <property type="match status" value="1"/>
</dbReference>
<sequence>MKRSEVREHIFKILFSVEFCEREEFQEQVNLYFQEHEFIREKQQKEISDKVMDLIDHLDELDQEIAAHAKAWNLTRIGKAELSILRLAIYEILLDNNVPRKVAISEAVLLSKKYCNEKAASFINGILSKIGQDEDEK</sequence>
<evidence type="ECO:0000256" key="4">
    <source>
        <dbReference type="ARBA" id="ARBA00023015"/>
    </source>
</evidence>
<proteinExistence type="inferred from homology"/>
<comment type="similarity">
    <text evidence="1 6">Belongs to the NusB family.</text>
</comment>
<dbReference type="SUPFAM" id="SSF48013">
    <property type="entry name" value="NusB-like"/>
    <property type="match status" value="1"/>
</dbReference>
<dbReference type="InterPro" id="IPR006027">
    <property type="entry name" value="NusB_RsmB_TIM44"/>
</dbReference>
<accession>A0A9D2T826</accession>
<evidence type="ECO:0000313" key="8">
    <source>
        <dbReference type="EMBL" id="HJC49947.1"/>
    </source>
</evidence>
<reference evidence="8" key="1">
    <citation type="journal article" date="2021" name="PeerJ">
        <title>Extensive microbial diversity within the chicken gut microbiome revealed by metagenomics and culture.</title>
        <authorList>
            <person name="Gilroy R."/>
            <person name="Ravi A."/>
            <person name="Getino M."/>
            <person name="Pursley I."/>
            <person name="Horton D.L."/>
            <person name="Alikhan N.F."/>
            <person name="Baker D."/>
            <person name="Gharbi K."/>
            <person name="Hall N."/>
            <person name="Watson M."/>
            <person name="Adriaenssens E.M."/>
            <person name="Foster-Nyarko E."/>
            <person name="Jarju S."/>
            <person name="Secka A."/>
            <person name="Antonio M."/>
            <person name="Oren A."/>
            <person name="Chaudhuri R.R."/>
            <person name="La Ragione R."/>
            <person name="Hildebrand F."/>
            <person name="Pallen M.J."/>
        </authorList>
    </citation>
    <scope>NUCLEOTIDE SEQUENCE</scope>
    <source>
        <strain evidence="8">ChiSjej3B21-8574</strain>
    </source>
</reference>
<dbReference type="PANTHER" id="PTHR11078:SF3">
    <property type="entry name" value="ANTITERMINATION NUSB DOMAIN-CONTAINING PROTEIN"/>
    <property type="match status" value="1"/>
</dbReference>
<dbReference type="Pfam" id="PF01029">
    <property type="entry name" value="NusB"/>
    <property type="match status" value="1"/>
</dbReference>
<dbReference type="EMBL" id="DWWD01000021">
    <property type="protein sequence ID" value="HJC49947.1"/>
    <property type="molecule type" value="Genomic_DNA"/>
</dbReference>
<keyword evidence="4 6" id="KW-0805">Transcription regulation</keyword>